<protein>
    <submittedName>
        <fullName evidence="3">Zinc finger MYM-type protein 1-like</fullName>
    </submittedName>
</protein>
<dbReference type="OrthoDB" id="1678547at2759"/>
<feature type="non-terminal residue" evidence="3">
    <location>
        <position position="1"/>
    </location>
</feature>
<reference evidence="3 4" key="1">
    <citation type="submission" date="2019-08" db="EMBL/GenBank/DDBJ databases">
        <title>Whole genome of Aphis craccivora.</title>
        <authorList>
            <person name="Voronova N.V."/>
            <person name="Shulinski R.S."/>
            <person name="Bandarenka Y.V."/>
            <person name="Zhorov D.G."/>
            <person name="Warner D."/>
        </authorList>
    </citation>
    <scope>NUCLEOTIDE SEQUENCE [LARGE SCALE GENOMIC DNA]</scope>
    <source>
        <strain evidence="3">180601</strain>
        <tissue evidence="3">Whole Body</tissue>
    </source>
</reference>
<evidence type="ECO:0000313" key="4">
    <source>
        <dbReference type="Proteomes" id="UP000478052"/>
    </source>
</evidence>
<dbReference type="Proteomes" id="UP000478052">
    <property type="component" value="Unassembled WGS sequence"/>
</dbReference>
<dbReference type="EMBL" id="VUJU01008584">
    <property type="protein sequence ID" value="KAF0728537.1"/>
    <property type="molecule type" value="Genomic_DNA"/>
</dbReference>
<dbReference type="Pfam" id="PF05699">
    <property type="entry name" value="Dimer_Tnp_hAT"/>
    <property type="match status" value="1"/>
</dbReference>
<proteinExistence type="predicted"/>
<dbReference type="GO" id="GO:0046983">
    <property type="term" value="F:protein dimerization activity"/>
    <property type="evidence" value="ECO:0007669"/>
    <property type="project" value="InterPro"/>
</dbReference>
<comment type="caution">
    <text evidence="3">The sequence shown here is derived from an EMBL/GenBank/DDBJ whole genome shotgun (WGS) entry which is preliminary data.</text>
</comment>
<dbReference type="PANTHER" id="PTHR45749:SF35">
    <property type="entry name" value="AC-LIKE TRANSPOSASE-RELATED"/>
    <property type="match status" value="1"/>
</dbReference>
<accession>A0A6G0WMG5</accession>
<feature type="compositionally biased region" description="Low complexity" evidence="1">
    <location>
        <begin position="144"/>
        <end position="153"/>
    </location>
</feature>
<sequence>SEENCIQIVNDAKLFLHDKNLEEKDFKQTRPRKIKMMSGEKTRDDISSSPSDMFRNAIITSITVRFSDSREILKDLCSLSPERFMTMNENKLPQNAFGNLQKYIDKIALRTEYLTFRKRLSELLNGHELKFNYSTPNDENSLISSDDSPSPSSDENEKKTEDNNEQLSCIKILELLSNYGLIDAFPNLYMAYKSLSTIPISSVSAERSFSKVKLIKNRLRSSTGQSRLESLLILSTEKDIPIDINSVIDQVALSSDILKKKNSVFLNCFSINIHIYN</sequence>
<dbReference type="InterPro" id="IPR008906">
    <property type="entry name" value="HATC_C_dom"/>
</dbReference>
<dbReference type="AlphaFoldDB" id="A0A6G0WMG5"/>
<evidence type="ECO:0000313" key="3">
    <source>
        <dbReference type="EMBL" id="KAF0728537.1"/>
    </source>
</evidence>
<evidence type="ECO:0000256" key="1">
    <source>
        <dbReference type="SAM" id="MobiDB-lite"/>
    </source>
</evidence>
<organism evidence="3 4">
    <name type="scientific">Aphis craccivora</name>
    <name type="common">Cowpea aphid</name>
    <dbReference type="NCBI Taxonomy" id="307492"/>
    <lineage>
        <taxon>Eukaryota</taxon>
        <taxon>Metazoa</taxon>
        <taxon>Ecdysozoa</taxon>
        <taxon>Arthropoda</taxon>
        <taxon>Hexapoda</taxon>
        <taxon>Insecta</taxon>
        <taxon>Pterygota</taxon>
        <taxon>Neoptera</taxon>
        <taxon>Paraneoptera</taxon>
        <taxon>Hemiptera</taxon>
        <taxon>Sternorrhyncha</taxon>
        <taxon>Aphidomorpha</taxon>
        <taxon>Aphidoidea</taxon>
        <taxon>Aphididae</taxon>
        <taxon>Aphidini</taxon>
        <taxon>Aphis</taxon>
        <taxon>Aphis</taxon>
    </lineage>
</organism>
<gene>
    <name evidence="3" type="ORF">FWK35_00024819</name>
</gene>
<keyword evidence="4" id="KW-1185">Reference proteome</keyword>
<dbReference type="PANTHER" id="PTHR45749">
    <property type="match status" value="1"/>
</dbReference>
<feature type="domain" description="HAT C-terminal dimerisation" evidence="2">
    <location>
        <begin position="168"/>
        <end position="234"/>
    </location>
</feature>
<evidence type="ECO:0000259" key="2">
    <source>
        <dbReference type="Pfam" id="PF05699"/>
    </source>
</evidence>
<feature type="region of interest" description="Disordered" evidence="1">
    <location>
        <begin position="135"/>
        <end position="163"/>
    </location>
</feature>
<name>A0A6G0WMG5_APHCR</name>